<dbReference type="InterPro" id="IPR039537">
    <property type="entry name" value="Retrotran_Ty1/copia-like"/>
</dbReference>
<reference evidence="2" key="1">
    <citation type="submission" date="2023-05" db="EMBL/GenBank/DDBJ databases">
        <title>Genome and transcriptome analyses reveal genes involved in the formation of fine ridges on petal epidermal cells in Hibiscus trionum.</title>
        <authorList>
            <person name="Koshimizu S."/>
            <person name="Masuda S."/>
            <person name="Ishii T."/>
            <person name="Shirasu K."/>
            <person name="Hoshino A."/>
            <person name="Arita M."/>
        </authorList>
    </citation>
    <scope>NUCLEOTIDE SEQUENCE</scope>
    <source>
        <strain evidence="2">Hamamatsu line</strain>
    </source>
</reference>
<dbReference type="EMBL" id="BSYR01000016">
    <property type="protein sequence ID" value="GMI78435.1"/>
    <property type="molecule type" value="Genomic_DNA"/>
</dbReference>
<name>A0A9W7HIM1_HIBTR</name>
<keyword evidence="3" id="KW-1185">Reference proteome</keyword>
<dbReference type="Proteomes" id="UP001165190">
    <property type="component" value="Unassembled WGS sequence"/>
</dbReference>
<accession>A0A9W7HIM1</accession>
<dbReference type="OrthoDB" id="1002641at2759"/>
<feature type="domain" description="Retroviral polymerase SH3-like" evidence="1">
    <location>
        <begin position="58"/>
        <end position="121"/>
    </location>
</feature>
<proteinExistence type="predicted"/>
<evidence type="ECO:0000313" key="3">
    <source>
        <dbReference type="Proteomes" id="UP001165190"/>
    </source>
</evidence>
<protein>
    <recommendedName>
        <fullName evidence="1">Retroviral polymerase SH3-like domain-containing protein</fullName>
    </recommendedName>
</protein>
<evidence type="ECO:0000313" key="2">
    <source>
        <dbReference type="EMBL" id="GMI78435.1"/>
    </source>
</evidence>
<dbReference type="InterPro" id="IPR057670">
    <property type="entry name" value="SH3_retrovirus"/>
</dbReference>
<organism evidence="2 3">
    <name type="scientific">Hibiscus trionum</name>
    <name type="common">Flower of an hour</name>
    <dbReference type="NCBI Taxonomy" id="183268"/>
    <lineage>
        <taxon>Eukaryota</taxon>
        <taxon>Viridiplantae</taxon>
        <taxon>Streptophyta</taxon>
        <taxon>Embryophyta</taxon>
        <taxon>Tracheophyta</taxon>
        <taxon>Spermatophyta</taxon>
        <taxon>Magnoliopsida</taxon>
        <taxon>eudicotyledons</taxon>
        <taxon>Gunneridae</taxon>
        <taxon>Pentapetalae</taxon>
        <taxon>rosids</taxon>
        <taxon>malvids</taxon>
        <taxon>Malvales</taxon>
        <taxon>Malvaceae</taxon>
        <taxon>Malvoideae</taxon>
        <taxon>Hibiscus</taxon>
    </lineage>
</organism>
<comment type="caution">
    <text evidence="2">The sequence shown here is derived from an EMBL/GenBank/DDBJ whole genome shotgun (WGS) entry which is preliminary data.</text>
</comment>
<sequence>MTRSMLKSKQMPNEFWKAISCAVYLVNRCFTKSLMNKTPQEACSGRKPSVSHLRVFESLAYAQILELERTKLDDRSRRYVFIGYGSNSKGYKLFQLDTRNVVINRDVEFDEQNTWDGNTSKKTCITSFYTLTLEMMRWKVIHHHHHQHKI</sequence>
<evidence type="ECO:0000259" key="1">
    <source>
        <dbReference type="Pfam" id="PF25597"/>
    </source>
</evidence>
<dbReference type="Pfam" id="PF25597">
    <property type="entry name" value="SH3_retrovirus"/>
    <property type="match status" value="1"/>
</dbReference>
<dbReference type="AlphaFoldDB" id="A0A9W7HIM1"/>
<dbReference type="PANTHER" id="PTHR42648">
    <property type="entry name" value="TRANSPOSASE, PUTATIVE-RELATED"/>
    <property type="match status" value="1"/>
</dbReference>
<dbReference type="PANTHER" id="PTHR42648:SF18">
    <property type="entry name" value="RETROTRANSPOSON, UNCLASSIFIED-LIKE PROTEIN"/>
    <property type="match status" value="1"/>
</dbReference>
<gene>
    <name evidence="2" type="ORF">HRI_001512800</name>
</gene>